<dbReference type="PROSITE" id="PS00211">
    <property type="entry name" value="ABC_TRANSPORTER_1"/>
    <property type="match status" value="1"/>
</dbReference>
<evidence type="ECO:0000256" key="1">
    <source>
        <dbReference type="ARBA" id="ARBA00005417"/>
    </source>
</evidence>
<dbReference type="SUPFAM" id="SSF52540">
    <property type="entry name" value="P-loop containing nucleoside triphosphate hydrolases"/>
    <property type="match status" value="1"/>
</dbReference>
<evidence type="ECO:0000313" key="6">
    <source>
        <dbReference type="EMBL" id="UUY05093.1"/>
    </source>
</evidence>
<dbReference type="Gene3D" id="3.40.50.300">
    <property type="entry name" value="P-loop containing nucleotide triphosphate hydrolases"/>
    <property type="match status" value="1"/>
</dbReference>
<keyword evidence="2" id="KW-0813">Transport</keyword>
<accession>A0ABY5PK89</accession>
<dbReference type="InterPro" id="IPR017871">
    <property type="entry name" value="ABC_transporter-like_CS"/>
</dbReference>
<dbReference type="PANTHER" id="PTHR43335">
    <property type="entry name" value="ABC TRANSPORTER, ATP-BINDING PROTEIN"/>
    <property type="match status" value="1"/>
</dbReference>
<keyword evidence="4 6" id="KW-0067">ATP-binding</keyword>
<evidence type="ECO:0000256" key="4">
    <source>
        <dbReference type="ARBA" id="ARBA00022840"/>
    </source>
</evidence>
<dbReference type="Pfam" id="PF00005">
    <property type="entry name" value="ABC_tran"/>
    <property type="match status" value="1"/>
</dbReference>
<proteinExistence type="inferred from homology"/>
<evidence type="ECO:0000313" key="7">
    <source>
        <dbReference type="Proteomes" id="UP001058860"/>
    </source>
</evidence>
<keyword evidence="3" id="KW-0547">Nucleotide-binding</keyword>
<dbReference type="InterPro" id="IPR003593">
    <property type="entry name" value="AAA+_ATPase"/>
</dbReference>
<sequence length="299" mass="31078">MGHAIEVAGLSKTFGATTAVQDLSFTVDQGRIVGFLGPNGAGKTTTLRMVLGLVRPTAGTATINGVAYVGLDDPVRTVGAVLDGGALHPGRSGRNHLRSYARASGIGDDRVEELLAMVGLTDAANRRAGGYSLGMRQRLGLATALLGDPKILILDEPANGLDPQGIRWLRDFLRHLANQGCAILVSSHGLAEISQMVDDVVVIDRGRSIAQAPLEQLMASAGGGMRVRGPDVARLAELLRAEGATVSGDGDLVVGDRTGEQIGRLVAEHQLVISELTPVGASLEEVFLRLTQSEAGGPS</sequence>
<name>A0ABY5PK89_9ACTN</name>
<keyword evidence="7" id="KW-1185">Reference proteome</keyword>
<feature type="domain" description="ABC transporter" evidence="5">
    <location>
        <begin position="5"/>
        <end position="230"/>
    </location>
</feature>
<evidence type="ECO:0000256" key="2">
    <source>
        <dbReference type="ARBA" id="ARBA00022448"/>
    </source>
</evidence>
<comment type="similarity">
    <text evidence="1">Belongs to the ABC transporter superfamily.</text>
</comment>
<gene>
    <name evidence="6" type="ORF">LRS13_06075</name>
</gene>
<evidence type="ECO:0000256" key="3">
    <source>
        <dbReference type="ARBA" id="ARBA00022741"/>
    </source>
</evidence>
<dbReference type="EMBL" id="CP088295">
    <property type="protein sequence ID" value="UUY05093.1"/>
    <property type="molecule type" value="Genomic_DNA"/>
</dbReference>
<dbReference type="GO" id="GO:0005524">
    <property type="term" value="F:ATP binding"/>
    <property type="evidence" value="ECO:0007669"/>
    <property type="project" value="UniProtKB-KW"/>
</dbReference>
<dbReference type="SMART" id="SM00382">
    <property type="entry name" value="AAA"/>
    <property type="match status" value="1"/>
</dbReference>
<dbReference type="Proteomes" id="UP001058860">
    <property type="component" value="Chromosome"/>
</dbReference>
<reference evidence="7" key="1">
    <citation type="submission" date="2021-11" db="EMBL/GenBank/DDBJ databases">
        <title>Cultivation dependent microbiological survey of springs from the worlds oldest radium mine currently devoted to the extraction of radon-saturated water.</title>
        <authorList>
            <person name="Kapinusova G."/>
            <person name="Smrhova T."/>
            <person name="Strejcek M."/>
            <person name="Suman J."/>
            <person name="Jani K."/>
            <person name="Pajer P."/>
            <person name="Uhlik O."/>
        </authorList>
    </citation>
    <scope>NUCLEOTIDE SEQUENCE [LARGE SCALE GENOMIC DNA]</scope>
    <source>
        <strain evidence="7">J379</strain>
    </source>
</reference>
<evidence type="ECO:0000259" key="5">
    <source>
        <dbReference type="PROSITE" id="PS50893"/>
    </source>
</evidence>
<dbReference type="PANTHER" id="PTHR43335:SF4">
    <property type="entry name" value="ABC TRANSPORTER, ATP-BINDING PROTEIN"/>
    <property type="match status" value="1"/>
</dbReference>
<organism evidence="6 7">
    <name type="scientific">Svornostia abyssi</name>
    <dbReference type="NCBI Taxonomy" id="2898438"/>
    <lineage>
        <taxon>Bacteria</taxon>
        <taxon>Bacillati</taxon>
        <taxon>Actinomycetota</taxon>
        <taxon>Thermoleophilia</taxon>
        <taxon>Solirubrobacterales</taxon>
        <taxon>Baekduiaceae</taxon>
        <taxon>Svornostia</taxon>
    </lineage>
</organism>
<dbReference type="InterPro" id="IPR003439">
    <property type="entry name" value="ABC_transporter-like_ATP-bd"/>
</dbReference>
<dbReference type="PROSITE" id="PS50893">
    <property type="entry name" value="ABC_TRANSPORTER_2"/>
    <property type="match status" value="1"/>
</dbReference>
<dbReference type="InterPro" id="IPR027417">
    <property type="entry name" value="P-loop_NTPase"/>
</dbReference>
<protein>
    <submittedName>
        <fullName evidence="6">ATP-binding cassette domain-containing protein</fullName>
    </submittedName>
</protein>
<dbReference type="RefSeq" id="WP_353865561.1">
    <property type="nucleotide sequence ID" value="NZ_CP088295.1"/>
</dbReference>